<sequence>MTALLAPETGTPEPPTRAPRRWRYLLGVAAGVGLTAVAVPGLTGASWAAVATAAGQVPIPWLAALLVLWLVGLLAHTITLTAAMPGLTHRRALTLSLTGSAVANVLPLGGAAGIALNYRMSRAWGHGGPEFSAYTVVTNVWDVLAKLLIPVLALPALLVAASSIGPTIAPAAAIAAGVLAVLTAVALATIASPRAAERTGSAVDRLLGRWLRPRSCRAALVRLQAEASQVVRTQWPRLSLGMALYSALLFALLLGCLTAAGAALPLGAVAAGFAVERLLTLAGLTPGGAGVVEVGLIAVLAAFPGSSVGVALGVVLYRALTFVIEIPVGGTILAGWLWTQRGRATGAVV</sequence>
<keyword evidence="4 6" id="KW-1133">Transmembrane helix</keyword>
<dbReference type="Proteomes" id="UP000780875">
    <property type="component" value="Unassembled WGS sequence"/>
</dbReference>
<feature type="transmembrane region" description="Helical" evidence="6">
    <location>
        <begin position="242"/>
        <end position="266"/>
    </location>
</feature>
<evidence type="ECO:0000256" key="1">
    <source>
        <dbReference type="ARBA" id="ARBA00004651"/>
    </source>
</evidence>
<dbReference type="EMBL" id="JAIQZJ010000001">
    <property type="protein sequence ID" value="MBZ5737172.1"/>
    <property type="molecule type" value="Genomic_DNA"/>
</dbReference>
<dbReference type="PANTHER" id="PTHR39087:SF2">
    <property type="entry name" value="UPF0104 MEMBRANE PROTEIN MJ1595"/>
    <property type="match status" value="1"/>
</dbReference>
<organism evidence="7 8">
    <name type="scientific">Nocardioides mangrovi</name>
    <dbReference type="NCBI Taxonomy" id="2874580"/>
    <lineage>
        <taxon>Bacteria</taxon>
        <taxon>Bacillati</taxon>
        <taxon>Actinomycetota</taxon>
        <taxon>Actinomycetes</taxon>
        <taxon>Propionibacteriales</taxon>
        <taxon>Nocardioidaceae</taxon>
        <taxon>Nocardioides</taxon>
    </lineage>
</organism>
<feature type="transmembrane region" description="Helical" evidence="6">
    <location>
        <begin position="24"/>
        <end position="49"/>
    </location>
</feature>
<feature type="transmembrane region" description="Helical" evidence="6">
    <location>
        <begin position="278"/>
        <end position="303"/>
    </location>
</feature>
<evidence type="ECO:0000256" key="5">
    <source>
        <dbReference type="ARBA" id="ARBA00023136"/>
    </source>
</evidence>
<accession>A0ABS7U942</accession>
<evidence type="ECO:0000313" key="8">
    <source>
        <dbReference type="Proteomes" id="UP000780875"/>
    </source>
</evidence>
<evidence type="ECO:0000256" key="6">
    <source>
        <dbReference type="SAM" id="Phobius"/>
    </source>
</evidence>
<dbReference type="PANTHER" id="PTHR39087">
    <property type="entry name" value="UPF0104 MEMBRANE PROTEIN MJ1595"/>
    <property type="match status" value="1"/>
</dbReference>
<feature type="transmembrane region" description="Helical" evidence="6">
    <location>
        <begin position="315"/>
        <end position="338"/>
    </location>
</feature>
<evidence type="ECO:0000313" key="7">
    <source>
        <dbReference type="EMBL" id="MBZ5737172.1"/>
    </source>
</evidence>
<feature type="transmembrane region" description="Helical" evidence="6">
    <location>
        <begin position="61"/>
        <end position="83"/>
    </location>
</feature>
<comment type="subcellular location">
    <subcellularLocation>
        <location evidence="1">Cell membrane</location>
        <topology evidence="1">Multi-pass membrane protein</topology>
    </subcellularLocation>
</comment>
<keyword evidence="5 6" id="KW-0472">Membrane</keyword>
<evidence type="ECO:0000256" key="4">
    <source>
        <dbReference type="ARBA" id="ARBA00022989"/>
    </source>
</evidence>
<feature type="transmembrane region" description="Helical" evidence="6">
    <location>
        <begin position="168"/>
        <end position="191"/>
    </location>
</feature>
<protein>
    <submittedName>
        <fullName evidence="7">Flippase-like domain-containing protein</fullName>
    </submittedName>
</protein>
<feature type="transmembrane region" description="Helical" evidence="6">
    <location>
        <begin position="140"/>
        <end position="161"/>
    </location>
</feature>
<name>A0ABS7U942_9ACTN</name>
<comment type="caution">
    <text evidence="7">The sequence shown here is derived from an EMBL/GenBank/DDBJ whole genome shotgun (WGS) entry which is preliminary data.</text>
</comment>
<dbReference type="Pfam" id="PF03706">
    <property type="entry name" value="LPG_synthase_TM"/>
    <property type="match status" value="1"/>
</dbReference>
<keyword evidence="2" id="KW-1003">Cell membrane</keyword>
<evidence type="ECO:0000256" key="2">
    <source>
        <dbReference type="ARBA" id="ARBA00022475"/>
    </source>
</evidence>
<keyword evidence="3 6" id="KW-0812">Transmembrane</keyword>
<dbReference type="InterPro" id="IPR022791">
    <property type="entry name" value="L-PG_synthase/AglD"/>
</dbReference>
<feature type="transmembrane region" description="Helical" evidence="6">
    <location>
        <begin position="95"/>
        <end position="120"/>
    </location>
</feature>
<keyword evidence="8" id="KW-1185">Reference proteome</keyword>
<dbReference type="RefSeq" id="WP_224121532.1">
    <property type="nucleotide sequence ID" value="NZ_JAIQZJ010000001.1"/>
</dbReference>
<proteinExistence type="predicted"/>
<gene>
    <name evidence="7" type="ORF">K8U61_03275</name>
</gene>
<evidence type="ECO:0000256" key="3">
    <source>
        <dbReference type="ARBA" id="ARBA00022692"/>
    </source>
</evidence>
<reference evidence="7 8" key="1">
    <citation type="submission" date="2021-09" db="EMBL/GenBank/DDBJ databases">
        <title>Whole genome sequence of Nocardioides sp. GBK3QG-3.</title>
        <authorList>
            <person name="Tuo L."/>
        </authorList>
    </citation>
    <scope>NUCLEOTIDE SEQUENCE [LARGE SCALE GENOMIC DNA]</scope>
    <source>
        <strain evidence="7 8">GBK3QG-3</strain>
    </source>
</reference>